<proteinExistence type="predicted"/>
<keyword evidence="3" id="KW-1185">Reference proteome</keyword>
<dbReference type="Proteomes" id="UP000037460">
    <property type="component" value="Unassembled WGS sequence"/>
</dbReference>
<accession>A0A0M0LR58</accession>
<protein>
    <submittedName>
        <fullName evidence="2">Dehydrogenase protein</fullName>
    </submittedName>
</protein>
<evidence type="ECO:0000313" key="3">
    <source>
        <dbReference type="Proteomes" id="UP000037460"/>
    </source>
</evidence>
<reference evidence="3" key="1">
    <citation type="journal article" date="2015" name="PLoS Genet.">
        <title>Genome Sequence and Transcriptome Analyses of Chrysochromulina tobin: Metabolic Tools for Enhanced Algal Fitness in the Prominent Order Prymnesiales (Haptophyceae).</title>
        <authorList>
            <person name="Hovde B.T."/>
            <person name="Deodato C.R."/>
            <person name="Hunsperger H.M."/>
            <person name="Ryken S.A."/>
            <person name="Yost W."/>
            <person name="Jha R.K."/>
            <person name="Patterson J."/>
            <person name="Monnat R.J. Jr."/>
            <person name="Barlow S.B."/>
            <person name="Starkenburg S.R."/>
            <person name="Cattolico R.A."/>
        </authorList>
    </citation>
    <scope>NUCLEOTIDE SEQUENCE</scope>
    <source>
        <strain evidence="3">CCMP291</strain>
    </source>
</reference>
<evidence type="ECO:0000256" key="1">
    <source>
        <dbReference type="ARBA" id="ARBA00023002"/>
    </source>
</evidence>
<dbReference type="OrthoDB" id="2898509at2759"/>
<sequence>MYGRRATGVSFGPPAALSALKGKNVLVVGGTGGLGRALAKAAATAGANVVVAGRTYRDAGVPGISFVSTDASSMKAAAALGASVEPVPDTVIFTTGTCAGAQREETAEGLETDMATSALSRIATLNTLLPRLKTGARVFVWGMPGNGHSEKGQETHLDDLNATKNKWAAGFGWPHLNTVAVNEALVLHLAAQQVYTGKVAFFGCNPGLIAHSALRDKVHGGGCLGAVLEFILSLFTPSYKQAAARMWPVMAAPGLDAVSGALIGPSATPILCARVFATPGKADAVIADAQALIAQALIVRK</sequence>
<gene>
    <name evidence="2" type="ORF">Ctob_011830</name>
</gene>
<dbReference type="AlphaFoldDB" id="A0A0M0LR58"/>
<organism evidence="2 3">
    <name type="scientific">Chrysochromulina tobinii</name>
    <dbReference type="NCBI Taxonomy" id="1460289"/>
    <lineage>
        <taxon>Eukaryota</taxon>
        <taxon>Haptista</taxon>
        <taxon>Haptophyta</taxon>
        <taxon>Prymnesiophyceae</taxon>
        <taxon>Prymnesiales</taxon>
        <taxon>Chrysochromulinaceae</taxon>
        <taxon>Chrysochromulina</taxon>
    </lineage>
</organism>
<comment type="caution">
    <text evidence="2">The sequence shown here is derived from an EMBL/GenBank/DDBJ whole genome shotgun (WGS) entry which is preliminary data.</text>
</comment>
<dbReference type="PANTHER" id="PTHR43157:SF31">
    <property type="entry name" value="PHOSPHATIDYLINOSITOL-GLYCAN BIOSYNTHESIS CLASS F PROTEIN"/>
    <property type="match status" value="1"/>
</dbReference>
<dbReference type="SUPFAM" id="SSF51735">
    <property type="entry name" value="NAD(P)-binding Rossmann-fold domains"/>
    <property type="match status" value="1"/>
</dbReference>
<dbReference type="GO" id="GO:0016491">
    <property type="term" value="F:oxidoreductase activity"/>
    <property type="evidence" value="ECO:0007669"/>
    <property type="project" value="UniProtKB-KW"/>
</dbReference>
<evidence type="ECO:0000313" key="2">
    <source>
        <dbReference type="EMBL" id="KOO53238.1"/>
    </source>
</evidence>
<dbReference type="InterPro" id="IPR036291">
    <property type="entry name" value="NAD(P)-bd_dom_sf"/>
</dbReference>
<keyword evidence="1" id="KW-0560">Oxidoreductase</keyword>
<dbReference type="Gene3D" id="3.40.50.720">
    <property type="entry name" value="NAD(P)-binding Rossmann-like Domain"/>
    <property type="match status" value="1"/>
</dbReference>
<name>A0A0M0LR58_9EUKA</name>
<dbReference type="EMBL" id="JWZX01000317">
    <property type="protein sequence ID" value="KOO53238.1"/>
    <property type="molecule type" value="Genomic_DNA"/>
</dbReference>
<dbReference type="PANTHER" id="PTHR43157">
    <property type="entry name" value="PHOSPHATIDYLINOSITOL-GLYCAN BIOSYNTHESIS CLASS F PROTEIN-RELATED"/>
    <property type="match status" value="1"/>
</dbReference>